<evidence type="ECO:0000256" key="10">
    <source>
        <dbReference type="ARBA" id="ARBA00023242"/>
    </source>
</evidence>
<dbReference type="PANTHER" id="PTHR22930:SF252">
    <property type="entry name" value="NUCLEASE HARBI1-RELATED"/>
    <property type="match status" value="1"/>
</dbReference>
<evidence type="ECO:0000256" key="11">
    <source>
        <dbReference type="ARBA" id="ARBA00030126"/>
    </source>
</evidence>
<comment type="similarity">
    <text evidence="4">Belongs to the HARBI1 family.</text>
</comment>
<evidence type="ECO:0000259" key="13">
    <source>
        <dbReference type="Pfam" id="PF13359"/>
    </source>
</evidence>
<name>A0A4W4H1B3_ELEEL</name>
<protein>
    <recommendedName>
        <fullName evidence="5">Putative nuclease HARBI1</fullName>
    </recommendedName>
    <alternativeName>
        <fullName evidence="11">Harbinger transposase-derived nuclease</fullName>
    </alternativeName>
</protein>
<dbReference type="RefSeq" id="XP_026856888.2">
    <property type="nucleotide sequence ID" value="XM_027001087.2"/>
</dbReference>
<comment type="function">
    <text evidence="12">Transposase-derived protein that may have nuclease activity. Does not have transposase activity.</text>
</comment>
<evidence type="ECO:0000256" key="8">
    <source>
        <dbReference type="ARBA" id="ARBA00022723"/>
    </source>
</evidence>
<evidence type="ECO:0000256" key="2">
    <source>
        <dbReference type="ARBA" id="ARBA00004123"/>
    </source>
</evidence>
<dbReference type="GO" id="GO:0046872">
    <property type="term" value="F:metal ion binding"/>
    <property type="evidence" value="ECO:0007669"/>
    <property type="project" value="UniProtKB-KW"/>
</dbReference>
<keyword evidence="7" id="KW-0540">Nuclease</keyword>
<dbReference type="GO" id="GO:0005737">
    <property type="term" value="C:cytoplasm"/>
    <property type="evidence" value="ECO:0007669"/>
    <property type="project" value="UniProtKB-SubCell"/>
</dbReference>
<dbReference type="Ensembl" id="ENSEEET00000042972.2">
    <property type="protein sequence ID" value="ENSEEEP00000042486.2"/>
    <property type="gene ID" value="ENSEEEG00000020062.2"/>
</dbReference>
<dbReference type="GeneID" id="113571888"/>
<dbReference type="GO" id="GO:0004518">
    <property type="term" value="F:nuclease activity"/>
    <property type="evidence" value="ECO:0007669"/>
    <property type="project" value="UniProtKB-KW"/>
</dbReference>
<keyword evidence="8" id="KW-0479">Metal-binding</keyword>
<dbReference type="Proteomes" id="UP000314983">
    <property type="component" value="Chromosome 5"/>
</dbReference>
<evidence type="ECO:0000256" key="1">
    <source>
        <dbReference type="ARBA" id="ARBA00001968"/>
    </source>
</evidence>
<dbReference type="GeneTree" id="ENSGT00940000167839"/>
<sequence>MSYAGAVWLAVQEDLYRSIFLGPARQRRKSGTYSCSSNGHSDQARHPLDSFDDNFLSQCFHYNRQCLIFLVDYVKARMMKDIFRPSNDAASVEAMILATLCFYAQGFLPRKITDMLGLDHTSANYAVNVVSKVLADMAPDFITFPGSYNDRMGVAYGFKNLSGIPNVVGVLGCLHVQVFPPPAEERLFLNTLGYHSVMVQIINDVDGNLLSVEQCCPGGTMEQAVWESSNICQEFSRLQHGQTWVVGNSGLSKSRYVLTPVERSQIKTSAIRRFNTAQSQVLNSTQRVFGCLKTRFRCLRDLGAVQACALEPLARIITACCVLHNISKKFSVPLPGELVLEPVHPIPELGDEGVKNPLYYMEETREDMIEMCFGNAGEEDGQGEKDGHKGRHG</sequence>
<dbReference type="GO" id="GO:0016787">
    <property type="term" value="F:hydrolase activity"/>
    <property type="evidence" value="ECO:0007669"/>
    <property type="project" value="UniProtKB-KW"/>
</dbReference>
<dbReference type="InterPro" id="IPR045249">
    <property type="entry name" value="HARBI1-like"/>
</dbReference>
<dbReference type="PANTHER" id="PTHR22930">
    <property type="match status" value="1"/>
</dbReference>
<dbReference type="OMA" id="MKRRFKC"/>
<reference evidence="15" key="2">
    <citation type="journal article" date="2017" name="Sci. Adv.">
        <title>A tail of two voltages: Proteomic comparison of the three electric organs of the electric eel.</title>
        <authorList>
            <person name="Traeger L.L."/>
            <person name="Sabat G."/>
            <person name="Barrett-Wilt G.A."/>
            <person name="Wells G.B."/>
            <person name="Sussman M.R."/>
        </authorList>
    </citation>
    <scope>NUCLEOTIDE SEQUENCE [LARGE SCALE GENOMIC DNA]</scope>
</reference>
<proteinExistence type="inferred from homology"/>
<keyword evidence="15" id="KW-1185">Reference proteome</keyword>
<dbReference type="Pfam" id="PF13359">
    <property type="entry name" value="DDE_Tnp_4"/>
    <property type="match status" value="1"/>
</dbReference>
<evidence type="ECO:0000256" key="6">
    <source>
        <dbReference type="ARBA" id="ARBA00022490"/>
    </source>
</evidence>
<dbReference type="InterPro" id="IPR026103">
    <property type="entry name" value="HARBI1_animal"/>
</dbReference>
<evidence type="ECO:0000256" key="12">
    <source>
        <dbReference type="ARBA" id="ARBA00045850"/>
    </source>
</evidence>
<reference evidence="15" key="1">
    <citation type="journal article" date="2014" name="Science">
        <title>Nonhuman genetics. Genomic basis for the convergent evolution of electric organs.</title>
        <authorList>
            <person name="Gallant J.R."/>
            <person name="Traeger L.L."/>
            <person name="Volkening J.D."/>
            <person name="Moffett H."/>
            <person name="Chen P.H."/>
            <person name="Novina C.D."/>
            <person name="Phillips G.N.Jr."/>
            <person name="Anand R."/>
            <person name="Wells G.B."/>
            <person name="Pinch M."/>
            <person name="Guth R."/>
            <person name="Unguez G.A."/>
            <person name="Albert J.S."/>
            <person name="Zakon H.H."/>
            <person name="Samanta M.P."/>
            <person name="Sussman M.R."/>
        </authorList>
    </citation>
    <scope>NUCLEOTIDE SEQUENCE [LARGE SCALE GENOMIC DNA]</scope>
</reference>
<dbReference type="AlphaFoldDB" id="A0A4W4H1B3"/>
<comment type="subcellular location">
    <subcellularLocation>
        <location evidence="3">Cytoplasm</location>
    </subcellularLocation>
    <subcellularLocation>
        <location evidence="2">Nucleus</location>
    </subcellularLocation>
</comment>
<dbReference type="PRINTS" id="PR02086">
    <property type="entry name" value="PUTNUCHARBI1"/>
</dbReference>
<keyword evidence="9" id="KW-0378">Hydrolase</keyword>
<organism evidence="14 15">
    <name type="scientific">Electrophorus electricus</name>
    <name type="common">Electric eel</name>
    <name type="synonym">Gymnotus electricus</name>
    <dbReference type="NCBI Taxonomy" id="8005"/>
    <lineage>
        <taxon>Eukaryota</taxon>
        <taxon>Metazoa</taxon>
        <taxon>Chordata</taxon>
        <taxon>Craniata</taxon>
        <taxon>Vertebrata</taxon>
        <taxon>Euteleostomi</taxon>
        <taxon>Actinopterygii</taxon>
        <taxon>Neopterygii</taxon>
        <taxon>Teleostei</taxon>
        <taxon>Ostariophysi</taxon>
        <taxon>Gymnotiformes</taxon>
        <taxon>Gymnotoidei</taxon>
        <taxon>Gymnotidae</taxon>
        <taxon>Electrophorus</taxon>
    </lineage>
</organism>
<keyword evidence="6" id="KW-0963">Cytoplasm</keyword>
<reference evidence="14" key="5">
    <citation type="submission" date="2025-09" db="UniProtKB">
        <authorList>
            <consortium name="Ensembl"/>
        </authorList>
    </citation>
    <scope>IDENTIFICATION</scope>
</reference>
<reference evidence="14" key="4">
    <citation type="submission" date="2025-08" db="UniProtKB">
        <authorList>
            <consortium name="Ensembl"/>
        </authorList>
    </citation>
    <scope>IDENTIFICATION</scope>
</reference>
<dbReference type="KEGG" id="eee:113571888"/>
<dbReference type="GO" id="GO:0005634">
    <property type="term" value="C:nucleus"/>
    <property type="evidence" value="ECO:0007669"/>
    <property type="project" value="UniProtKB-SubCell"/>
</dbReference>
<evidence type="ECO:0000256" key="5">
    <source>
        <dbReference type="ARBA" id="ARBA00015519"/>
    </source>
</evidence>
<comment type="cofactor">
    <cofactor evidence="1">
        <name>a divalent metal cation</name>
        <dbReference type="ChEBI" id="CHEBI:60240"/>
    </cofactor>
</comment>
<reference evidence="14" key="3">
    <citation type="submission" date="2020-05" db="EMBL/GenBank/DDBJ databases">
        <title>Electrophorus electricus (electric eel) genome, fEleEle1, primary haplotype.</title>
        <authorList>
            <person name="Myers G."/>
            <person name="Meyer A."/>
            <person name="Fedrigo O."/>
            <person name="Formenti G."/>
            <person name="Rhie A."/>
            <person name="Tracey A."/>
            <person name="Sims Y."/>
            <person name="Jarvis E.D."/>
        </authorList>
    </citation>
    <scope>NUCLEOTIDE SEQUENCE [LARGE SCALE GENOMIC DNA]</scope>
</reference>
<evidence type="ECO:0000313" key="15">
    <source>
        <dbReference type="Proteomes" id="UP000314983"/>
    </source>
</evidence>
<accession>A0A4W4H1B3</accession>
<dbReference type="InterPro" id="IPR027806">
    <property type="entry name" value="HARBI1_dom"/>
</dbReference>
<gene>
    <name evidence="14" type="primary">si:dkey-197c15.6</name>
</gene>
<evidence type="ECO:0000313" key="14">
    <source>
        <dbReference type="Ensembl" id="ENSEEEP00000042486.2"/>
    </source>
</evidence>
<keyword evidence="10" id="KW-0539">Nucleus</keyword>
<evidence type="ECO:0000256" key="4">
    <source>
        <dbReference type="ARBA" id="ARBA00006958"/>
    </source>
</evidence>
<evidence type="ECO:0000256" key="9">
    <source>
        <dbReference type="ARBA" id="ARBA00022801"/>
    </source>
</evidence>
<evidence type="ECO:0000256" key="3">
    <source>
        <dbReference type="ARBA" id="ARBA00004496"/>
    </source>
</evidence>
<evidence type="ECO:0000256" key="7">
    <source>
        <dbReference type="ARBA" id="ARBA00022722"/>
    </source>
</evidence>
<feature type="domain" description="DDE Tnp4" evidence="13">
    <location>
        <begin position="172"/>
        <end position="325"/>
    </location>
</feature>